<evidence type="ECO:0000256" key="4">
    <source>
        <dbReference type="ARBA" id="ARBA00023157"/>
    </source>
</evidence>
<keyword evidence="11" id="KW-1185">Reference proteome</keyword>
<sequence>MWQATRCSTLAGSICETKAWWNGCDPDPCENGGTCEDVDDDKGNFTCHCAVGFAGDRCEKDLIVKFYADKVADYLSVDSSTLVRLECLAKGPYSKPNVSVFKFNNSEGGDCCHGDPIEPEDTSVDGNCSIRTAYKVLSPSECQNEDRYCCCSQHKIGNINVNVTVKAACTDTPLTPTQIAVMSIGVLILIGVGVLFFDSIRECAYCTRQKLQKRRHASRSASRAVAGKGRMMHGVREQPGKQGLLVGERQDEDGGEKYGGPSGGQVLRSPSSGVGASDAGSGEGGDDLTCSAAPSRVSVHVGHSEVWRQEGVVESSV</sequence>
<keyword evidence="5" id="KW-0325">Glycoprotein</keyword>
<accession>A0ABD0JHI4</accession>
<dbReference type="Gene3D" id="2.10.25.10">
    <property type="entry name" value="Laminin"/>
    <property type="match status" value="1"/>
</dbReference>
<dbReference type="CDD" id="cd00054">
    <property type="entry name" value="EGF_CA"/>
    <property type="match status" value="1"/>
</dbReference>
<organism evidence="10 11">
    <name type="scientific">Batillaria attramentaria</name>
    <dbReference type="NCBI Taxonomy" id="370345"/>
    <lineage>
        <taxon>Eukaryota</taxon>
        <taxon>Metazoa</taxon>
        <taxon>Spiralia</taxon>
        <taxon>Lophotrochozoa</taxon>
        <taxon>Mollusca</taxon>
        <taxon>Gastropoda</taxon>
        <taxon>Caenogastropoda</taxon>
        <taxon>Sorbeoconcha</taxon>
        <taxon>Cerithioidea</taxon>
        <taxon>Batillariidae</taxon>
        <taxon>Batillaria</taxon>
    </lineage>
</organism>
<feature type="transmembrane region" description="Helical" evidence="8">
    <location>
        <begin position="179"/>
        <end position="200"/>
    </location>
</feature>
<dbReference type="FunFam" id="2.10.25.10:FF:000054">
    <property type="entry name" value="Slit guidance ligand 2"/>
    <property type="match status" value="1"/>
</dbReference>
<name>A0ABD0JHI4_9CAEN</name>
<dbReference type="PROSITE" id="PS50026">
    <property type="entry name" value="EGF_3"/>
    <property type="match status" value="1"/>
</dbReference>
<dbReference type="Proteomes" id="UP001519460">
    <property type="component" value="Unassembled WGS sequence"/>
</dbReference>
<keyword evidence="2" id="KW-0732">Signal</keyword>
<evidence type="ECO:0000256" key="1">
    <source>
        <dbReference type="ARBA" id="ARBA00022536"/>
    </source>
</evidence>
<dbReference type="PROSITE" id="PS01186">
    <property type="entry name" value="EGF_2"/>
    <property type="match status" value="1"/>
</dbReference>
<dbReference type="InterPro" id="IPR000742">
    <property type="entry name" value="EGF"/>
</dbReference>
<feature type="compositionally biased region" description="Low complexity" evidence="7">
    <location>
        <begin position="269"/>
        <end position="280"/>
    </location>
</feature>
<keyword evidence="8" id="KW-0472">Membrane</keyword>
<feature type="disulfide bond" evidence="6">
    <location>
        <begin position="49"/>
        <end position="58"/>
    </location>
</feature>
<evidence type="ECO:0000259" key="9">
    <source>
        <dbReference type="PROSITE" id="PS50026"/>
    </source>
</evidence>
<gene>
    <name evidence="10" type="ORF">BaRGS_00034363</name>
</gene>
<evidence type="ECO:0000256" key="7">
    <source>
        <dbReference type="SAM" id="MobiDB-lite"/>
    </source>
</evidence>
<dbReference type="SMART" id="SM00181">
    <property type="entry name" value="EGF"/>
    <property type="match status" value="1"/>
</dbReference>
<dbReference type="Pfam" id="PF00008">
    <property type="entry name" value="EGF"/>
    <property type="match status" value="1"/>
</dbReference>
<evidence type="ECO:0000256" key="2">
    <source>
        <dbReference type="ARBA" id="ARBA00022729"/>
    </source>
</evidence>
<evidence type="ECO:0000256" key="5">
    <source>
        <dbReference type="ARBA" id="ARBA00023180"/>
    </source>
</evidence>
<evidence type="ECO:0000256" key="6">
    <source>
        <dbReference type="PROSITE-ProRule" id="PRU00076"/>
    </source>
</evidence>
<dbReference type="AlphaFoldDB" id="A0ABD0JHI4"/>
<keyword evidence="8" id="KW-0812">Transmembrane</keyword>
<keyword evidence="1 6" id="KW-0245">EGF-like domain</keyword>
<evidence type="ECO:0000313" key="10">
    <source>
        <dbReference type="EMBL" id="KAK7474409.1"/>
    </source>
</evidence>
<dbReference type="EMBL" id="JACVVK020000438">
    <property type="protein sequence ID" value="KAK7474409.1"/>
    <property type="molecule type" value="Genomic_DNA"/>
</dbReference>
<keyword evidence="8" id="KW-1133">Transmembrane helix</keyword>
<feature type="region of interest" description="Disordered" evidence="7">
    <location>
        <begin position="217"/>
        <end position="291"/>
    </location>
</feature>
<dbReference type="SUPFAM" id="SSF57196">
    <property type="entry name" value="EGF/Laminin"/>
    <property type="match status" value="1"/>
</dbReference>
<evidence type="ECO:0000256" key="3">
    <source>
        <dbReference type="ARBA" id="ARBA00022737"/>
    </source>
</evidence>
<evidence type="ECO:0000313" key="11">
    <source>
        <dbReference type="Proteomes" id="UP001519460"/>
    </source>
</evidence>
<dbReference type="PROSITE" id="PS00022">
    <property type="entry name" value="EGF_1"/>
    <property type="match status" value="1"/>
</dbReference>
<comment type="caution">
    <text evidence="6">Lacks conserved residue(s) required for the propagation of feature annotation.</text>
</comment>
<reference evidence="10 11" key="1">
    <citation type="journal article" date="2023" name="Sci. Data">
        <title>Genome assembly of the Korean intertidal mud-creeper Batillaria attramentaria.</title>
        <authorList>
            <person name="Patra A.K."/>
            <person name="Ho P.T."/>
            <person name="Jun S."/>
            <person name="Lee S.J."/>
            <person name="Kim Y."/>
            <person name="Won Y.J."/>
        </authorList>
    </citation>
    <scope>NUCLEOTIDE SEQUENCE [LARGE SCALE GENOMIC DNA]</scope>
    <source>
        <strain evidence="10">Wonlab-2016</strain>
    </source>
</reference>
<protein>
    <recommendedName>
        <fullName evidence="9">EGF-like domain-containing protein</fullName>
    </recommendedName>
</protein>
<comment type="caution">
    <text evidence="10">The sequence shown here is derived from an EMBL/GenBank/DDBJ whole genome shotgun (WGS) entry which is preliminary data.</text>
</comment>
<keyword evidence="3" id="KW-0677">Repeat</keyword>
<evidence type="ECO:0000256" key="8">
    <source>
        <dbReference type="SAM" id="Phobius"/>
    </source>
</evidence>
<proteinExistence type="predicted"/>
<feature type="domain" description="EGF-like" evidence="9">
    <location>
        <begin position="20"/>
        <end position="59"/>
    </location>
</feature>
<keyword evidence="4 6" id="KW-1015">Disulfide bond</keyword>